<keyword evidence="12" id="KW-1185">Reference proteome</keyword>
<keyword evidence="3" id="KW-1003">Cell membrane</keyword>
<evidence type="ECO:0000256" key="3">
    <source>
        <dbReference type="ARBA" id="ARBA00022475"/>
    </source>
</evidence>
<dbReference type="PANTHER" id="PTHR33121:SF79">
    <property type="entry name" value="CYCLIC DI-GMP PHOSPHODIESTERASE PDED-RELATED"/>
    <property type="match status" value="1"/>
</dbReference>
<feature type="transmembrane region" description="Helical" evidence="8">
    <location>
        <begin position="65"/>
        <end position="88"/>
    </location>
</feature>
<reference evidence="11 12" key="1">
    <citation type="submission" date="2024-04" db="EMBL/GenBank/DDBJ databases">
        <title>Novel species of the genus Ideonella isolated from streams.</title>
        <authorList>
            <person name="Lu H."/>
        </authorList>
    </citation>
    <scope>NUCLEOTIDE SEQUENCE [LARGE SCALE GENOMIC DNA]</scope>
    <source>
        <strain evidence="11 12">LYT19W</strain>
    </source>
</reference>
<dbReference type="PANTHER" id="PTHR33121">
    <property type="entry name" value="CYCLIC DI-GMP PHOSPHODIESTERASE PDEF"/>
    <property type="match status" value="1"/>
</dbReference>
<evidence type="ECO:0000256" key="6">
    <source>
        <dbReference type="ARBA" id="ARBA00022989"/>
    </source>
</evidence>
<evidence type="ECO:0000256" key="7">
    <source>
        <dbReference type="ARBA" id="ARBA00023136"/>
    </source>
</evidence>
<comment type="subcellular location">
    <subcellularLocation>
        <location evidence="1">Cell membrane</location>
        <topology evidence="1">Multi-pass membrane protein</topology>
    </subcellularLocation>
</comment>
<dbReference type="InterPro" id="IPR001633">
    <property type="entry name" value="EAL_dom"/>
</dbReference>
<keyword evidence="7 8" id="KW-0472">Membrane</keyword>
<dbReference type="InterPro" id="IPR050706">
    <property type="entry name" value="Cyclic-di-GMP_PDE-like"/>
</dbReference>
<dbReference type="Proteomes" id="UP001379945">
    <property type="component" value="Unassembled WGS sequence"/>
</dbReference>
<feature type="transmembrane region" description="Helical" evidence="8">
    <location>
        <begin position="380"/>
        <end position="398"/>
    </location>
</feature>
<gene>
    <name evidence="11" type="ORF">AACH00_13865</name>
</gene>
<feature type="transmembrane region" description="Helical" evidence="8">
    <location>
        <begin position="178"/>
        <end position="197"/>
    </location>
</feature>
<dbReference type="RefSeq" id="WP_341399752.1">
    <property type="nucleotide sequence ID" value="NZ_JBBUTI010000009.1"/>
</dbReference>
<accession>A0ABU9C6B9</accession>
<comment type="caution">
    <text evidence="11">The sequence shown here is derived from an EMBL/GenBank/DDBJ whole genome shotgun (WGS) entry which is preliminary data.</text>
</comment>
<protein>
    <submittedName>
        <fullName evidence="11">EAL domain-containing protein</fullName>
    </submittedName>
</protein>
<dbReference type="Pfam" id="PF00563">
    <property type="entry name" value="EAL"/>
    <property type="match status" value="1"/>
</dbReference>
<keyword evidence="2" id="KW-0813">Transport</keyword>
<feature type="transmembrane region" description="Helical" evidence="8">
    <location>
        <begin position="100"/>
        <end position="117"/>
    </location>
</feature>
<evidence type="ECO:0000256" key="1">
    <source>
        <dbReference type="ARBA" id="ARBA00004651"/>
    </source>
</evidence>
<evidence type="ECO:0000256" key="4">
    <source>
        <dbReference type="ARBA" id="ARBA00022597"/>
    </source>
</evidence>
<dbReference type="SUPFAM" id="SSF141868">
    <property type="entry name" value="EAL domain-like"/>
    <property type="match status" value="1"/>
</dbReference>
<feature type="transmembrane region" description="Helical" evidence="8">
    <location>
        <begin position="129"/>
        <end position="148"/>
    </location>
</feature>
<dbReference type="InterPro" id="IPR004501">
    <property type="entry name" value="PTS_EIIC_3"/>
</dbReference>
<feature type="transmembrane region" description="Helical" evidence="8">
    <location>
        <begin position="303"/>
        <end position="321"/>
    </location>
</feature>
<feature type="transmembrane region" description="Helical" evidence="8">
    <location>
        <begin position="25"/>
        <end position="45"/>
    </location>
</feature>
<dbReference type="SMART" id="SM00052">
    <property type="entry name" value="EAL"/>
    <property type="match status" value="1"/>
</dbReference>
<evidence type="ECO:0000256" key="8">
    <source>
        <dbReference type="SAM" id="Phobius"/>
    </source>
</evidence>
<evidence type="ECO:0000256" key="2">
    <source>
        <dbReference type="ARBA" id="ARBA00022448"/>
    </source>
</evidence>
<evidence type="ECO:0000256" key="5">
    <source>
        <dbReference type="ARBA" id="ARBA00022692"/>
    </source>
</evidence>
<organism evidence="11 12">
    <name type="scientific">Ideonella margarita</name>
    <dbReference type="NCBI Taxonomy" id="2984191"/>
    <lineage>
        <taxon>Bacteria</taxon>
        <taxon>Pseudomonadati</taxon>
        <taxon>Pseudomonadota</taxon>
        <taxon>Betaproteobacteria</taxon>
        <taxon>Burkholderiales</taxon>
        <taxon>Sphaerotilaceae</taxon>
        <taxon>Ideonella</taxon>
    </lineage>
</organism>
<dbReference type="PROSITE" id="PS50883">
    <property type="entry name" value="EAL"/>
    <property type="match status" value="1"/>
</dbReference>
<dbReference type="CDD" id="cd01948">
    <property type="entry name" value="EAL"/>
    <property type="match status" value="1"/>
</dbReference>
<sequence>MSQVPQNEAPEPRHELWLMAIREGFVALLPLTLLGAAASTLANLPRGADWLTHVLAIDMLAAARTLLNTTTGIMGLMSAMVIAMRVLAIRGDKQDADARNLGSIAAIAGAGFLIAVMPRTGLDFRELGYGRILQGILVGVGTAELFIWSARWMPLHDRLSTFAVLGLPLRPALRMSQFAAMALPLIYVVFELSGWLWQWGVGQFGGPLMALIEAHRPPGTVLDVALALINQLMWVCGLNGGQVLLEFAQHSGNALVAATGETNIGERANPAFVNAFAHLGGAGATWGLIFACLLAARDLPLRQLALASIAPALLNVNELLLFGMPLIFSQLMLLPFVLAPVVNVVVSQALLNLLGLSLDSSTVVWSTPVFISGYAMTGSWWGAGIQLLCMGISTLIYIPHVRRLVDARNARQRAAIKSHLSTLASATDTGSGFLERTDEIGTLSRALVADFRRHLGQNRLTVVYQPQHDIDGQLIGAEALLRWDHPLCGPVPPDVIVRLAEECDLIHQLGASVLEQACADLAAWRRHSSLRFPISVNMSPVQLEDPAWVGIVLASLAKHGLALGDLELEITEGRRVSSSPQADATLAALEREGFHLAMDDFGMGCTSLLYMQRFRIRTIKLDGCLTRDIEHQPVNQDIVRAVAQLGRSRGVTVLAEYVEYPGQRDVLHRLGCHYFQGWLYSRALPHAEFLSYLDRVALKRSGPRSWMPT</sequence>
<dbReference type="Pfam" id="PF02378">
    <property type="entry name" value="PTS_EIIC"/>
    <property type="match status" value="1"/>
</dbReference>
<feature type="domain" description="EAL" evidence="9">
    <location>
        <begin position="444"/>
        <end position="697"/>
    </location>
</feature>
<keyword evidence="5 8" id="KW-0812">Transmembrane</keyword>
<feature type="domain" description="PTS EIIC type-3" evidence="10">
    <location>
        <begin position="1"/>
        <end position="400"/>
    </location>
</feature>
<feature type="transmembrane region" description="Helical" evidence="8">
    <location>
        <begin position="275"/>
        <end position="296"/>
    </location>
</feature>
<dbReference type="InterPro" id="IPR003352">
    <property type="entry name" value="PTS_EIIC"/>
</dbReference>
<evidence type="ECO:0000259" key="10">
    <source>
        <dbReference type="PROSITE" id="PS51105"/>
    </source>
</evidence>
<evidence type="ECO:0000259" key="9">
    <source>
        <dbReference type="PROSITE" id="PS50883"/>
    </source>
</evidence>
<keyword evidence="6 8" id="KW-1133">Transmembrane helix</keyword>
<evidence type="ECO:0000313" key="12">
    <source>
        <dbReference type="Proteomes" id="UP001379945"/>
    </source>
</evidence>
<evidence type="ECO:0000313" key="11">
    <source>
        <dbReference type="EMBL" id="MEK8047444.1"/>
    </source>
</evidence>
<proteinExistence type="predicted"/>
<keyword evidence="4" id="KW-0762">Sugar transport</keyword>
<dbReference type="Gene3D" id="3.20.20.450">
    <property type="entry name" value="EAL domain"/>
    <property type="match status" value="1"/>
</dbReference>
<dbReference type="EMBL" id="JBBUTI010000009">
    <property type="protein sequence ID" value="MEK8047444.1"/>
    <property type="molecule type" value="Genomic_DNA"/>
</dbReference>
<name>A0ABU9C6B9_9BURK</name>
<dbReference type="InterPro" id="IPR035919">
    <property type="entry name" value="EAL_sf"/>
</dbReference>
<dbReference type="PROSITE" id="PS51105">
    <property type="entry name" value="PTS_EIIC_TYPE_3"/>
    <property type="match status" value="1"/>
</dbReference>